<dbReference type="InterPro" id="IPR005467">
    <property type="entry name" value="His_kinase_dom"/>
</dbReference>
<keyword evidence="5" id="KW-0732">Signal</keyword>
<dbReference type="Pfam" id="PF00497">
    <property type="entry name" value="SBP_bac_3"/>
    <property type="match status" value="1"/>
</dbReference>
<dbReference type="InterPro" id="IPR004358">
    <property type="entry name" value="Sig_transdc_His_kin-like_C"/>
</dbReference>
<evidence type="ECO:0000313" key="7">
    <source>
        <dbReference type="EMBL" id="GGX58218.1"/>
    </source>
</evidence>
<dbReference type="SMART" id="SM00387">
    <property type="entry name" value="HATPase_c"/>
    <property type="match status" value="1"/>
</dbReference>
<dbReference type="PANTHER" id="PTHR43065:SF42">
    <property type="entry name" value="TWO-COMPONENT SENSOR PPRA"/>
    <property type="match status" value="1"/>
</dbReference>
<dbReference type="InterPro" id="IPR001638">
    <property type="entry name" value="Solute-binding_3/MltF_N"/>
</dbReference>
<accession>A0A918KBX3</accession>
<dbReference type="PROSITE" id="PS50109">
    <property type="entry name" value="HIS_KIN"/>
    <property type="match status" value="1"/>
</dbReference>
<comment type="caution">
    <text evidence="7">The sequence shown here is derived from an EMBL/GenBank/DDBJ whole genome shotgun (WGS) entry which is preliminary data.</text>
</comment>
<evidence type="ECO:0000313" key="8">
    <source>
        <dbReference type="Proteomes" id="UP000626148"/>
    </source>
</evidence>
<gene>
    <name evidence="7" type="ORF">GCM10007392_27490</name>
</gene>
<evidence type="ECO:0000256" key="3">
    <source>
        <dbReference type="ARBA" id="ARBA00022553"/>
    </source>
</evidence>
<dbReference type="SMART" id="SM00062">
    <property type="entry name" value="PBPb"/>
    <property type="match status" value="1"/>
</dbReference>
<keyword evidence="8" id="KW-1185">Reference proteome</keyword>
<keyword evidence="4" id="KW-0812">Transmembrane</keyword>
<keyword evidence="4" id="KW-1133">Transmembrane helix</keyword>
<reference evidence="7" key="2">
    <citation type="submission" date="2020-09" db="EMBL/GenBank/DDBJ databases">
        <authorList>
            <person name="Sun Q."/>
            <person name="Kim S."/>
        </authorList>
    </citation>
    <scope>NUCLEOTIDE SEQUENCE</scope>
    <source>
        <strain evidence="7">KCTC 22169</strain>
    </source>
</reference>
<keyword evidence="7" id="KW-0808">Transferase</keyword>
<protein>
    <recommendedName>
        <fullName evidence="2">histidine kinase</fullName>
        <ecNumber evidence="2">2.7.13.3</ecNumber>
    </recommendedName>
</protein>
<dbReference type="SUPFAM" id="SSF53850">
    <property type="entry name" value="Periplasmic binding protein-like II"/>
    <property type="match status" value="1"/>
</dbReference>
<dbReference type="InterPro" id="IPR036890">
    <property type="entry name" value="HATPase_C_sf"/>
</dbReference>
<feature type="chain" id="PRO_5037916772" description="histidine kinase" evidence="5">
    <location>
        <begin position="24"/>
        <end position="559"/>
    </location>
</feature>
<evidence type="ECO:0000256" key="2">
    <source>
        <dbReference type="ARBA" id="ARBA00012438"/>
    </source>
</evidence>
<dbReference type="PANTHER" id="PTHR43065">
    <property type="entry name" value="SENSOR HISTIDINE KINASE"/>
    <property type="match status" value="1"/>
</dbReference>
<dbReference type="Proteomes" id="UP000626148">
    <property type="component" value="Unassembled WGS sequence"/>
</dbReference>
<dbReference type="GO" id="GO:0000155">
    <property type="term" value="F:phosphorelay sensor kinase activity"/>
    <property type="evidence" value="ECO:0007669"/>
    <property type="project" value="InterPro"/>
</dbReference>
<feature type="transmembrane region" description="Helical" evidence="4">
    <location>
        <begin position="256"/>
        <end position="281"/>
    </location>
</feature>
<evidence type="ECO:0000256" key="1">
    <source>
        <dbReference type="ARBA" id="ARBA00000085"/>
    </source>
</evidence>
<dbReference type="Gene3D" id="1.10.287.130">
    <property type="match status" value="1"/>
</dbReference>
<feature type="signal peptide" evidence="5">
    <location>
        <begin position="1"/>
        <end position="23"/>
    </location>
</feature>
<evidence type="ECO:0000256" key="5">
    <source>
        <dbReference type="SAM" id="SignalP"/>
    </source>
</evidence>
<dbReference type="SUPFAM" id="SSF55874">
    <property type="entry name" value="ATPase domain of HSP90 chaperone/DNA topoisomerase II/histidine kinase"/>
    <property type="match status" value="1"/>
</dbReference>
<dbReference type="EC" id="2.7.13.3" evidence="2"/>
<dbReference type="AlphaFoldDB" id="A0A918KBX3"/>
<feature type="domain" description="Histidine kinase" evidence="6">
    <location>
        <begin position="317"/>
        <end position="555"/>
    </location>
</feature>
<dbReference type="SUPFAM" id="SSF47384">
    <property type="entry name" value="Homodimeric domain of signal transducing histidine kinase"/>
    <property type="match status" value="1"/>
</dbReference>
<dbReference type="Gene3D" id="3.30.565.10">
    <property type="entry name" value="Histidine kinase-like ATPase, C-terminal domain"/>
    <property type="match status" value="1"/>
</dbReference>
<keyword evidence="7" id="KW-0418">Kinase</keyword>
<dbReference type="CDD" id="cd13704">
    <property type="entry name" value="PBP2_HisK"/>
    <property type="match status" value="1"/>
</dbReference>
<keyword evidence="3" id="KW-0597">Phosphoprotein</keyword>
<organism evidence="7 8">
    <name type="scientific">Saccharospirillum salsuginis</name>
    <dbReference type="NCBI Taxonomy" id="418750"/>
    <lineage>
        <taxon>Bacteria</taxon>
        <taxon>Pseudomonadati</taxon>
        <taxon>Pseudomonadota</taxon>
        <taxon>Gammaproteobacteria</taxon>
        <taxon>Oceanospirillales</taxon>
        <taxon>Saccharospirillaceae</taxon>
        <taxon>Saccharospirillum</taxon>
    </lineage>
</organism>
<dbReference type="Pfam" id="PF02518">
    <property type="entry name" value="HATPase_c"/>
    <property type="match status" value="1"/>
</dbReference>
<sequence>MRAIVNLALQCLLVLTPAGMLLAENAPVIRVGGDDSYPPYEFIDKEGNIAGYNVDMTRAIAEVMGIDVDITLASWSEMRAALENGDMDVLQGMVASEEREKQFSFSAPSVIVNYSFFARKGDPEPESYDDLAGKSVVVQNEGIVHDFLRENDYGVDIIPVRAHSDALRQLAAGNYDYALGATLPSLYFSREHKLSNIGVVWRPLKPQPYGYAVRKGNEETLALFSEGLAILKNTGRQQEIYDKWLGTLETPDTQNWQWIAIGAGIVYAVLLLGIGIVTIWIRTLQRQVERRTEEVKQQQQQLIQADKMSSLGTLVSGVAHEINNPSGLILLNLPMLKDAWEDSMPLLDRFYAENGGFDIGGVDYQRIRDEIPYVLNEMNEGAQRIKRIVNDLRDFARQEATDTAEPINLNEVVSTAARLLDVTIRGYTNKFNLLLDPYLPSMLGNAQRIEQVVINLIINACQALPDPQHGVKVETRIDHGSQRIVLAVHDEGCGIPPEAMANLTDPFFTTKREQGGTGLGLSVSAGIINAYDGEIRFHSKPGAGTRVEVTFPWNRNETA</sequence>
<dbReference type="Gene3D" id="3.40.190.10">
    <property type="entry name" value="Periplasmic binding protein-like II"/>
    <property type="match status" value="2"/>
</dbReference>
<comment type="catalytic activity">
    <reaction evidence="1">
        <text>ATP + protein L-histidine = ADP + protein N-phospho-L-histidine.</text>
        <dbReference type="EC" id="2.7.13.3"/>
    </reaction>
</comment>
<dbReference type="InterPro" id="IPR003594">
    <property type="entry name" value="HATPase_dom"/>
</dbReference>
<dbReference type="SMART" id="SM00388">
    <property type="entry name" value="HisKA"/>
    <property type="match status" value="1"/>
</dbReference>
<proteinExistence type="predicted"/>
<dbReference type="CDD" id="cd00082">
    <property type="entry name" value="HisKA"/>
    <property type="match status" value="1"/>
</dbReference>
<evidence type="ECO:0000259" key="6">
    <source>
        <dbReference type="PROSITE" id="PS50109"/>
    </source>
</evidence>
<dbReference type="Pfam" id="PF00512">
    <property type="entry name" value="HisKA"/>
    <property type="match status" value="1"/>
</dbReference>
<dbReference type="RefSeq" id="WP_229805354.1">
    <property type="nucleotide sequence ID" value="NZ_BMXR01000006.1"/>
</dbReference>
<name>A0A918KBX3_9GAMM</name>
<dbReference type="EMBL" id="BMXR01000006">
    <property type="protein sequence ID" value="GGX58218.1"/>
    <property type="molecule type" value="Genomic_DNA"/>
</dbReference>
<dbReference type="PRINTS" id="PR00344">
    <property type="entry name" value="BCTRLSENSOR"/>
</dbReference>
<dbReference type="InterPro" id="IPR003661">
    <property type="entry name" value="HisK_dim/P_dom"/>
</dbReference>
<reference evidence="7" key="1">
    <citation type="journal article" date="2014" name="Int. J. Syst. Evol. Microbiol.">
        <title>Complete genome sequence of Corynebacterium casei LMG S-19264T (=DSM 44701T), isolated from a smear-ripened cheese.</title>
        <authorList>
            <consortium name="US DOE Joint Genome Institute (JGI-PGF)"/>
            <person name="Walter F."/>
            <person name="Albersmeier A."/>
            <person name="Kalinowski J."/>
            <person name="Ruckert C."/>
        </authorList>
    </citation>
    <scope>NUCLEOTIDE SEQUENCE</scope>
    <source>
        <strain evidence="7">KCTC 22169</strain>
    </source>
</reference>
<keyword evidence="4" id="KW-0472">Membrane</keyword>
<dbReference type="InterPro" id="IPR036097">
    <property type="entry name" value="HisK_dim/P_sf"/>
</dbReference>
<evidence type="ECO:0000256" key="4">
    <source>
        <dbReference type="SAM" id="Phobius"/>
    </source>
</evidence>